<accession>A0A150IMF9</accession>
<protein>
    <submittedName>
        <fullName evidence="3">Uncharacterized protein</fullName>
    </submittedName>
</protein>
<dbReference type="EMBL" id="LNJC01000001">
    <property type="protein sequence ID" value="KYC51408.1"/>
    <property type="molecule type" value="Genomic_DNA"/>
</dbReference>
<dbReference type="EMBL" id="LNGF01000001">
    <property type="protein sequence ID" value="KYC48760.1"/>
    <property type="molecule type" value="Genomic_DNA"/>
</dbReference>
<accession>A0A150IUY4</accession>
<name>A0A150J2N5_9EURY</name>
<evidence type="ECO:0000313" key="5">
    <source>
        <dbReference type="Proteomes" id="UP000092401"/>
    </source>
</evidence>
<evidence type="ECO:0000313" key="2">
    <source>
        <dbReference type="EMBL" id="KYC48760.1"/>
    </source>
</evidence>
<dbReference type="Proteomes" id="UP000092401">
    <property type="component" value="Unassembled WGS sequence"/>
</dbReference>
<dbReference type="Proteomes" id="UP000092403">
    <property type="component" value="Unassembled WGS sequence"/>
</dbReference>
<sequence>MKEVKIPVHYFRNEKWILLHVLGNSGNLRADVISSPTTTKDMDGHRCREVRARTSIKYYPKKWEIL</sequence>
<dbReference type="Proteomes" id="UP000091929">
    <property type="component" value="Unassembled WGS sequence"/>
</dbReference>
<accession>A0A150J2N5</accession>
<evidence type="ECO:0000313" key="4">
    <source>
        <dbReference type="Proteomes" id="UP000091929"/>
    </source>
</evidence>
<evidence type="ECO:0000313" key="3">
    <source>
        <dbReference type="EMBL" id="KYC51408.1"/>
    </source>
</evidence>
<organism evidence="3 6">
    <name type="scientific">Candidatus Methanofastidiosum methylothiophilum</name>
    <dbReference type="NCBI Taxonomy" id="1705564"/>
    <lineage>
        <taxon>Archaea</taxon>
        <taxon>Methanobacteriati</taxon>
        <taxon>Methanobacteriota</taxon>
        <taxon>Stenosarchaea group</taxon>
        <taxon>Candidatus Methanofastidiosia</taxon>
        <taxon>Candidatus Methanofastidiosales</taxon>
        <taxon>Candidatus Methanofastidiosaceae</taxon>
        <taxon>Candidatus Methanofastidiosum</taxon>
    </lineage>
</organism>
<dbReference type="EMBL" id="LNGE01000004">
    <property type="protein sequence ID" value="KYC46127.1"/>
    <property type="molecule type" value="Genomic_DNA"/>
</dbReference>
<evidence type="ECO:0000313" key="1">
    <source>
        <dbReference type="EMBL" id="KYC46127.1"/>
    </source>
</evidence>
<proteinExistence type="predicted"/>
<gene>
    <name evidence="1" type="ORF">APG10_00230</name>
    <name evidence="2" type="ORF">APG11_00071</name>
    <name evidence="3" type="ORF">APG12_00070</name>
</gene>
<dbReference type="AlphaFoldDB" id="A0A150J2N5"/>
<evidence type="ECO:0000313" key="6">
    <source>
        <dbReference type="Proteomes" id="UP000092403"/>
    </source>
</evidence>
<comment type="caution">
    <text evidence="3">The sequence shown here is derived from an EMBL/GenBank/DDBJ whole genome shotgun (WGS) entry which is preliminary data.</text>
</comment>
<reference evidence="4 5" key="1">
    <citation type="journal article" date="2016" name="ISME J.">
        <title>Chasing the elusive Euryarchaeota class WSA2: genomes reveal a uniquely fastidious methyl-reducing methanogen.</title>
        <authorList>
            <person name="Nobu M.K."/>
            <person name="Narihiro T."/>
            <person name="Kuroda K."/>
            <person name="Mei R."/>
            <person name="Liu W.T."/>
        </authorList>
    </citation>
    <scope>NUCLEOTIDE SEQUENCE [LARGE SCALE GENOMIC DNA]</scope>
    <source>
        <strain evidence="1">B03fssc0709_Meth_Bin005</strain>
        <strain evidence="2">B15fssc0709_Meth_Bin003</strain>
        <strain evidence="3">BMIXfssc0709_Meth_Bin006</strain>
    </source>
</reference>